<dbReference type="EMBL" id="RBWS01000032">
    <property type="protein sequence ID" value="RKO68403.1"/>
    <property type="molecule type" value="Genomic_DNA"/>
</dbReference>
<dbReference type="CDD" id="cd04301">
    <property type="entry name" value="NAT_SF"/>
    <property type="match status" value="1"/>
</dbReference>
<dbReference type="InterPro" id="IPR016181">
    <property type="entry name" value="Acyl_CoA_acyltransferase"/>
</dbReference>
<protein>
    <submittedName>
        <fullName evidence="2">GNAT family N-acetyltransferase</fullName>
    </submittedName>
</protein>
<dbReference type="InterPro" id="IPR000182">
    <property type="entry name" value="GNAT_dom"/>
</dbReference>
<proteinExistence type="predicted"/>
<name>A0A420VQ07_9SPHI</name>
<dbReference type="Pfam" id="PF18014">
    <property type="entry name" value="Acetyltransf_18"/>
    <property type="match status" value="1"/>
</dbReference>
<dbReference type="Pfam" id="PF13673">
    <property type="entry name" value="Acetyltransf_10"/>
    <property type="match status" value="1"/>
</dbReference>
<dbReference type="GO" id="GO:0008080">
    <property type="term" value="F:N-acetyltransferase activity"/>
    <property type="evidence" value="ECO:0007669"/>
    <property type="project" value="TreeGrafter"/>
</dbReference>
<dbReference type="Gene3D" id="3.40.630.30">
    <property type="match status" value="1"/>
</dbReference>
<dbReference type="InterPro" id="IPR041496">
    <property type="entry name" value="YitH/HolE_GNAT"/>
</dbReference>
<reference evidence="2 3" key="1">
    <citation type="submission" date="2018-10" db="EMBL/GenBank/DDBJ databases">
        <title>Sphingobacterium sp. M05W1-28.</title>
        <authorList>
            <person name="Cai H."/>
        </authorList>
    </citation>
    <scope>NUCLEOTIDE SEQUENCE [LARGE SCALE GENOMIC DNA]</scope>
    <source>
        <strain evidence="2 3">M05W1-28</strain>
    </source>
</reference>
<dbReference type="PANTHER" id="PTHR13355">
    <property type="entry name" value="GLUCOSAMINE 6-PHOSPHATE N-ACETYLTRANSFERASE"/>
    <property type="match status" value="1"/>
</dbReference>
<accession>A0A420VQ07</accession>
<evidence type="ECO:0000259" key="1">
    <source>
        <dbReference type="PROSITE" id="PS51186"/>
    </source>
</evidence>
<dbReference type="InterPro" id="IPR039143">
    <property type="entry name" value="GNPNAT1-like"/>
</dbReference>
<dbReference type="SUPFAM" id="SSF55729">
    <property type="entry name" value="Acyl-CoA N-acyltransferases (Nat)"/>
    <property type="match status" value="1"/>
</dbReference>
<comment type="caution">
    <text evidence="2">The sequence shown here is derived from an EMBL/GenBank/DDBJ whole genome shotgun (WGS) entry which is preliminary data.</text>
</comment>
<gene>
    <name evidence="2" type="ORF">D7322_27380</name>
</gene>
<feature type="domain" description="N-acetyltransferase" evidence="1">
    <location>
        <begin position="1"/>
        <end position="142"/>
    </location>
</feature>
<dbReference type="OrthoDB" id="1096234at2"/>
<keyword evidence="3" id="KW-1185">Reference proteome</keyword>
<evidence type="ECO:0000313" key="2">
    <source>
        <dbReference type="EMBL" id="RKO68403.1"/>
    </source>
</evidence>
<dbReference type="Gene3D" id="3.40.630.90">
    <property type="match status" value="1"/>
</dbReference>
<dbReference type="Proteomes" id="UP000282423">
    <property type="component" value="Unassembled WGS sequence"/>
</dbReference>
<dbReference type="PROSITE" id="PS51186">
    <property type="entry name" value="GNAT"/>
    <property type="match status" value="1"/>
</dbReference>
<sequence>MNIQPLVLQDIPFTRDLQPEGWGDITVSLMEYCLQSFCKPIKVVDQNKIVGVGTLILHEKSAWLAHIIVDKSYRGKGIGYHIVKYLVDLANKNGSLSINLIATDLGAPVYKKAGFRVVSSYHFLKREQNWLPSALAEQLRTAEPAFYEQMFKLDQEITGENRRYLIENYLKQAVIFEQNGIVEGYYLPTIGQGPIYAKTERAGLGLMSLKYSISDSAVLPADNTVGLKFLSDIGFETQNTTAIRMTLGDEIRWQPKLIFNRIGGNYG</sequence>
<keyword evidence="2" id="KW-0808">Transferase</keyword>
<dbReference type="PANTHER" id="PTHR13355:SF15">
    <property type="entry name" value="GCN5-RELATED N-ACETYLTRANSFERASE 3, CHLOROPLASTIC"/>
    <property type="match status" value="1"/>
</dbReference>
<dbReference type="RefSeq" id="WP_121127348.1">
    <property type="nucleotide sequence ID" value="NZ_RBWS01000032.1"/>
</dbReference>
<dbReference type="AlphaFoldDB" id="A0A420VQ07"/>
<organism evidence="2 3">
    <name type="scientific">Sphingobacterium puteale</name>
    <dbReference type="NCBI Taxonomy" id="2420510"/>
    <lineage>
        <taxon>Bacteria</taxon>
        <taxon>Pseudomonadati</taxon>
        <taxon>Bacteroidota</taxon>
        <taxon>Sphingobacteriia</taxon>
        <taxon>Sphingobacteriales</taxon>
        <taxon>Sphingobacteriaceae</taxon>
        <taxon>Sphingobacterium</taxon>
    </lineage>
</organism>
<evidence type="ECO:0000313" key="3">
    <source>
        <dbReference type="Proteomes" id="UP000282423"/>
    </source>
</evidence>